<accession>A0A0U1QKT8</accession>
<keyword evidence="7 8" id="KW-0472">Membrane</keyword>
<evidence type="ECO:0000256" key="3">
    <source>
        <dbReference type="ARBA" id="ARBA00022448"/>
    </source>
</evidence>
<comment type="similarity">
    <text evidence="2">Belongs to the binding-protein-dependent transport system permease family. FecCD subfamily.</text>
</comment>
<dbReference type="OrthoDB" id="9811721at2"/>
<dbReference type="Gene3D" id="1.10.3470.10">
    <property type="entry name" value="ABC transporter involved in vitamin B12 uptake, BtuC"/>
    <property type="match status" value="1"/>
</dbReference>
<dbReference type="PANTHER" id="PTHR30472">
    <property type="entry name" value="FERRIC ENTEROBACTIN TRANSPORT SYSTEM PERMEASE PROTEIN"/>
    <property type="match status" value="1"/>
</dbReference>
<evidence type="ECO:0000313" key="10">
    <source>
        <dbReference type="Proteomes" id="UP000035553"/>
    </source>
</evidence>
<feature type="transmembrane region" description="Helical" evidence="8">
    <location>
        <begin position="221"/>
        <end position="238"/>
    </location>
</feature>
<evidence type="ECO:0000256" key="4">
    <source>
        <dbReference type="ARBA" id="ARBA00022475"/>
    </source>
</evidence>
<keyword evidence="3" id="KW-0813">Transport</keyword>
<keyword evidence="5 8" id="KW-0812">Transmembrane</keyword>
<keyword evidence="4" id="KW-1003">Cell membrane</keyword>
<keyword evidence="10" id="KW-1185">Reference proteome</keyword>
<dbReference type="EMBL" id="AFVQ02000205">
    <property type="protein sequence ID" value="KLI01419.1"/>
    <property type="molecule type" value="Genomic_DNA"/>
</dbReference>
<dbReference type="Pfam" id="PF01032">
    <property type="entry name" value="FecCD"/>
    <property type="match status" value="1"/>
</dbReference>
<dbReference type="STRING" id="1069536.SINU_13505"/>
<feature type="transmembrane region" description="Helical" evidence="8">
    <location>
        <begin position="313"/>
        <end position="332"/>
    </location>
</feature>
<dbReference type="InterPro" id="IPR037294">
    <property type="entry name" value="ABC_BtuC-like"/>
</dbReference>
<dbReference type="SUPFAM" id="SSF81345">
    <property type="entry name" value="ABC transporter involved in vitamin B12 uptake, BtuC"/>
    <property type="match status" value="1"/>
</dbReference>
<evidence type="ECO:0000256" key="1">
    <source>
        <dbReference type="ARBA" id="ARBA00004651"/>
    </source>
</evidence>
<evidence type="ECO:0000313" key="9">
    <source>
        <dbReference type="EMBL" id="KLI01419.1"/>
    </source>
</evidence>
<feature type="transmembrane region" description="Helical" evidence="8">
    <location>
        <begin position="122"/>
        <end position="142"/>
    </location>
</feature>
<proteinExistence type="inferred from homology"/>
<name>A0A0U1QKT8_9BACL</name>
<dbReference type="GO" id="GO:0005886">
    <property type="term" value="C:plasma membrane"/>
    <property type="evidence" value="ECO:0007669"/>
    <property type="project" value="UniProtKB-SubCell"/>
</dbReference>
<feature type="transmembrane region" description="Helical" evidence="8">
    <location>
        <begin position="285"/>
        <end position="307"/>
    </location>
</feature>
<dbReference type="FunFam" id="1.10.3470.10:FF:000001">
    <property type="entry name" value="Vitamin B12 ABC transporter permease BtuC"/>
    <property type="match status" value="1"/>
</dbReference>
<sequence length="336" mass="35527">MIAKKRVLSVTLGMVCVIGVTLIISLNTGYLRIAPIDVLRVLIGKGSPQDALVLIQFRLPRMVIALFIGAGMAVSGALLQGITQNDLADPGILGINSGAGLAVVFYIYMVQGQASALSGLSLFLMPFSALFGAALAALLIYALAWQHGVTPLRLILSGIGVNAALMALITIIQLRMDPKDFMQATIWLSGSIWGTDWPYVLAVLPWMLILIPLATFKARTLNILALGDAMASGLGVAVTRERTLFLGIAVALAGASVSVGGGIAFLGLIVPHLVRRIIGRRHEILIPLSALMGACLLLIADTLGRTIWAPAEVPVGLVVSAIGAPYFIYLLFREKI</sequence>
<feature type="transmembrane region" description="Helical" evidence="8">
    <location>
        <begin position="62"/>
        <end position="79"/>
    </location>
</feature>
<dbReference type="GO" id="GO:0033214">
    <property type="term" value="P:siderophore-iron import into cell"/>
    <property type="evidence" value="ECO:0007669"/>
    <property type="project" value="TreeGrafter"/>
</dbReference>
<feature type="transmembrane region" description="Helical" evidence="8">
    <location>
        <begin position="196"/>
        <end position="214"/>
    </location>
</feature>
<gene>
    <name evidence="9" type="ORF">SINU_13505</name>
</gene>
<evidence type="ECO:0000256" key="8">
    <source>
        <dbReference type="SAM" id="Phobius"/>
    </source>
</evidence>
<reference evidence="9 10" key="1">
    <citation type="journal article" date="2011" name="J. Bacteriol.">
        <title>Draft genome sequence of Sporolactobacillus inulinus strain CASD, an efficient D-lactic acid-producing bacterium with high-concentration lactate tolerance capability.</title>
        <authorList>
            <person name="Yu B."/>
            <person name="Su F."/>
            <person name="Wang L."/>
            <person name="Xu K."/>
            <person name="Zhao B."/>
            <person name="Xu P."/>
        </authorList>
    </citation>
    <scope>NUCLEOTIDE SEQUENCE [LARGE SCALE GENOMIC DNA]</scope>
    <source>
        <strain evidence="9 10">CASD</strain>
    </source>
</reference>
<dbReference type="InterPro" id="IPR000522">
    <property type="entry name" value="ABC_transptr_permease_BtuC"/>
</dbReference>
<feature type="transmembrane region" description="Helical" evidence="8">
    <location>
        <begin position="91"/>
        <end position="110"/>
    </location>
</feature>
<protein>
    <submittedName>
        <fullName evidence="9">Iron ABC transporter permease</fullName>
    </submittedName>
</protein>
<dbReference type="AlphaFoldDB" id="A0A0U1QKT8"/>
<dbReference type="Proteomes" id="UP000035553">
    <property type="component" value="Unassembled WGS sequence"/>
</dbReference>
<evidence type="ECO:0000256" key="7">
    <source>
        <dbReference type="ARBA" id="ARBA00023136"/>
    </source>
</evidence>
<feature type="transmembrane region" description="Helical" evidence="8">
    <location>
        <begin position="7"/>
        <end position="26"/>
    </location>
</feature>
<keyword evidence="6 8" id="KW-1133">Transmembrane helix</keyword>
<feature type="transmembrane region" description="Helical" evidence="8">
    <location>
        <begin position="154"/>
        <end position="176"/>
    </location>
</feature>
<dbReference type="GO" id="GO:0022857">
    <property type="term" value="F:transmembrane transporter activity"/>
    <property type="evidence" value="ECO:0007669"/>
    <property type="project" value="InterPro"/>
</dbReference>
<comment type="subcellular location">
    <subcellularLocation>
        <location evidence="1">Cell membrane</location>
        <topology evidence="1">Multi-pass membrane protein</topology>
    </subcellularLocation>
</comment>
<dbReference type="PANTHER" id="PTHR30472:SF64">
    <property type="entry name" value="IRON(3+)-HYDROXAMATE IMPORT SYSTEM PERMEASE PROTEIN FHUG"/>
    <property type="match status" value="1"/>
</dbReference>
<evidence type="ECO:0000256" key="5">
    <source>
        <dbReference type="ARBA" id="ARBA00022692"/>
    </source>
</evidence>
<comment type="caution">
    <text evidence="9">The sequence shown here is derived from an EMBL/GenBank/DDBJ whole genome shotgun (WGS) entry which is preliminary data.</text>
</comment>
<dbReference type="CDD" id="cd06550">
    <property type="entry name" value="TM_ABC_iron-siderophores_like"/>
    <property type="match status" value="1"/>
</dbReference>
<organism evidence="9 10">
    <name type="scientific">Sporolactobacillus inulinus CASD</name>
    <dbReference type="NCBI Taxonomy" id="1069536"/>
    <lineage>
        <taxon>Bacteria</taxon>
        <taxon>Bacillati</taxon>
        <taxon>Bacillota</taxon>
        <taxon>Bacilli</taxon>
        <taxon>Bacillales</taxon>
        <taxon>Sporolactobacillaceae</taxon>
        <taxon>Sporolactobacillus</taxon>
    </lineage>
</organism>
<evidence type="ECO:0000256" key="6">
    <source>
        <dbReference type="ARBA" id="ARBA00022989"/>
    </source>
</evidence>
<evidence type="ECO:0000256" key="2">
    <source>
        <dbReference type="ARBA" id="ARBA00007935"/>
    </source>
</evidence>
<feature type="transmembrane region" description="Helical" evidence="8">
    <location>
        <begin position="244"/>
        <end position="273"/>
    </location>
</feature>
<dbReference type="RefSeq" id="WP_047035545.1">
    <property type="nucleotide sequence ID" value="NZ_AFVQ02000205.1"/>
</dbReference>